<evidence type="ECO:0000313" key="2">
    <source>
        <dbReference type="Proteomes" id="UP000623967"/>
    </source>
</evidence>
<sequence length="86" mass="10087">MKVQDNRNSKVEVGDMIVTNKNKRYLIAYEEDSKHSYLQIDVETFDIINGYMSDDFKNFKIGYQLYEGESIVEIIKSENLTLNIIN</sequence>
<gene>
    <name evidence="1" type="ORF">JK635_02325</name>
</gene>
<dbReference type="Proteomes" id="UP000623967">
    <property type="component" value="Unassembled WGS sequence"/>
</dbReference>
<reference evidence="1 2" key="1">
    <citation type="submission" date="2021-01" db="EMBL/GenBank/DDBJ databases">
        <title>Genome public.</title>
        <authorList>
            <person name="Liu C."/>
            <person name="Sun Q."/>
        </authorList>
    </citation>
    <scope>NUCLEOTIDE SEQUENCE [LARGE SCALE GENOMIC DNA]</scope>
    <source>
        <strain evidence="1 2">YIM B02564</strain>
    </source>
</reference>
<name>A0ABS1TID2_9BACI</name>
<dbReference type="EMBL" id="JAESWB010000025">
    <property type="protein sequence ID" value="MBL4951076.1"/>
    <property type="molecule type" value="Genomic_DNA"/>
</dbReference>
<keyword evidence="2" id="KW-1185">Reference proteome</keyword>
<comment type="caution">
    <text evidence="1">The sequence shown here is derived from an EMBL/GenBank/DDBJ whole genome shotgun (WGS) entry which is preliminary data.</text>
</comment>
<dbReference type="RefSeq" id="WP_202652044.1">
    <property type="nucleotide sequence ID" value="NZ_JAESWB010000025.1"/>
</dbReference>
<protein>
    <submittedName>
        <fullName evidence="1">Uncharacterized protein</fullName>
    </submittedName>
</protein>
<evidence type="ECO:0000313" key="1">
    <source>
        <dbReference type="EMBL" id="MBL4951076.1"/>
    </source>
</evidence>
<proteinExistence type="predicted"/>
<organism evidence="1 2">
    <name type="scientific">Neobacillus paridis</name>
    <dbReference type="NCBI Taxonomy" id="2803862"/>
    <lineage>
        <taxon>Bacteria</taxon>
        <taxon>Bacillati</taxon>
        <taxon>Bacillota</taxon>
        <taxon>Bacilli</taxon>
        <taxon>Bacillales</taxon>
        <taxon>Bacillaceae</taxon>
        <taxon>Neobacillus</taxon>
    </lineage>
</organism>
<accession>A0ABS1TID2</accession>